<dbReference type="InterPro" id="IPR036890">
    <property type="entry name" value="HATPase_C_sf"/>
</dbReference>
<proteinExistence type="predicted"/>
<evidence type="ECO:0000259" key="4">
    <source>
        <dbReference type="Pfam" id="PF17942"/>
    </source>
</evidence>
<evidence type="ECO:0000313" key="6">
    <source>
        <dbReference type="Proteomes" id="UP001044222"/>
    </source>
</evidence>
<dbReference type="SUPFAM" id="SSF55874">
    <property type="entry name" value="ATPase domain of HSP90 chaperone/DNA topoisomerase II/histidine kinase"/>
    <property type="match status" value="1"/>
</dbReference>
<reference evidence="5" key="1">
    <citation type="submission" date="2021-01" db="EMBL/GenBank/DDBJ databases">
        <title>A chromosome-scale assembly of European eel, Anguilla anguilla.</title>
        <authorList>
            <person name="Henkel C."/>
            <person name="Jong-Raadsen S.A."/>
            <person name="Dufour S."/>
            <person name="Weltzien F.-A."/>
            <person name="Palstra A.P."/>
            <person name="Pelster B."/>
            <person name="Spaink H.P."/>
            <person name="Van Den Thillart G.E."/>
            <person name="Jansen H."/>
            <person name="Zahm M."/>
            <person name="Klopp C."/>
            <person name="Cedric C."/>
            <person name="Louis A."/>
            <person name="Berthelot C."/>
            <person name="Parey E."/>
            <person name="Roest Crollius H."/>
            <person name="Montfort J."/>
            <person name="Robinson-Rechavi M."/>
            <person name="Bucao C."/>
            <person name="Bouchez O."/>
            <person name="Gislard M."/>
            <person name="Lluch J."/>
            <person name="Milhes M."/>
            <person name="Lampietro C."/>
            <person name="Lopez Roques C."/>
            <person name="Donnadieu C."/>
            <person name="Braasch I."/>
            <person name="Desvignes T."/>
            <person name="Postlethwait J."/>
            <person name="Bobe J."/>
            <person name="Guiguen Y."/>
            <person name="Dirks R."/>
        </authorList>
    </citation>
    <scope>NUCLEOTIDE SEQUENCE</scope>
    <source>
        <strain evidence="5">Tag_6206</strain>
        <tissue evidence="5">Liver</tissue>
    </source>
</reference>
<keyword evidence="3" id="KW-0539">Nucleus</keyword>
<dbReference type="PANTHER" id="PTHR23336">
    <property type="entry name" value="ZINC FINGER CW-TYPE COILED-COIL DOMAIN PROTEIN 3"/>
    <property type="match status" value="1"/>
</dbReference>
<gene>
    <name evidence="5" type="ORF">ANANG_G00267490</name>
</gene>
<protein>
    <recommendedName>
        <fullName evidence="4">Morc S5 domain-containing protein</fullName>
    </recommendedName>
</protein>
<name>A0A9D3RPF4_ANGAN</name>
<dbReference type="InterPro" id="IPR041006">
    <property type="entry name" value="Morc_S5"/>
</dbReference>
<dbReference type="Pfam" id="PF17942">
    <property type="entry name" value="Morc6_S5"/>
    <property type="match status" value="1"/>
</dbReference>
<evidence type="ECO:0000313" key="5">
    <source>
        <dbReference type="EMBL" id="KAG5835002.1"/>
    </source>
</evidence>
<dbReference type="Pfam" id="PF13589">
    <property type="entry name" value="HATPase_c_3"/>
    <property type="match status" value="1"/>
</dbReference>
<dbReference type="EMBL" id="JAFIRN010000015">
    <property type="protein sequence ID" value="KAG5835002.1"/>
    <property type="molecule type" value="Genomic_DNA"/>
</dbReference>
<accession>A0A9D3RPF4</accession>
<evidence type="ECO:0000256" key="1">
    <source>
        <dbReference type="ARBA" id="ARBA00004123"/>
    </source>
</evidence>
<dbReference type="PANTHER" id="PTHR23336:SF17">
    <property type="entry name" value="MORC FAMILY CW-TYPE ZINC FINGER PROTEIN 3"/>
    <property type="match status" value="1"/>
</dbReference>
<dbReference type="InterPro" id="IPR045261">
    <property type="entry name" value="MORC_ATPase"/>
</dbReference>
<organism evidence="5 6">
    <name type="scientific">Anguilla anguilla</name>
    <name type="common">European freshwater eel</name>
    <name type="synonym">Muraena anguilla</name>
    <dbReference type="NCBI Taxonomy" id="7936"/>
    <lineage>
        <taxon>Eukaryota</taxon>
        <taxon>Metazoa</taxon>
        <taxon>Chordata</taxon>
        <taxon>Craniata</taxon>
        <taxon>Vertebrata</taxon>
        <taxon>Euteleostomi</taxon>
        <taxon>Actinopterygii</taxon>
        <taxon>Neopterygii</taxon>
        <taxon>Teleostei</taxon>
        <taxon>Anguilliformes</taxon>
        <taxon>Anguillidae</taxon>
        <taxon>Anguilla</taxon>
    </lineage>
</organism>
<dbReference type="GO" id="GO:0016605">
    <property type="term" value="C:PML body"/>
    <property type="evidence" value="ECO:0007669"/>
    <property type="project" value="TreeGrafter"/>
</dbReference>
<keyword evidence="2" id="KW-0175">Coiled coil</keyword>
<dbReference type="Proteomes" id="UP001044222">
    <property type="component" value="Chromosome 15"/>
</dbReference>
<dbReference type="AlphaFoldDB" id="A0A9D3RPF4"/>
<dbReference type="Gene3D" id="3.30.565.10">
    <property type="entry name" value="Histidine kinase-like ATPase, C-terminal domain"/>
    <property type="match status" value="1"/>
</dbReference>
<dbReference type="GO" id="GO:0016887">
    <property type="term" value="F:ATP hydrolysis activity"/>
    <property type="evidence" value="ECO:0007669"/>
    <property type="project" value="InterPro"/>
</dbReference>
<sequence>MARETDENIPLSSVNPQYLHANSTSHTWAFSAIAELIDNAYDPDVDAKHIWIDWTKIKDLDCLTFTDDGAGMDFDEMHKMLSFGFSDKQALEGCAPVGLYGNGFKSGTMFLGKDAIVFSKNRYSMIVGLLSQTYLAAIQAQNVSIVTFRKNEENNAIPQHRGSLKAILEHSLFQTEEQLLRELEIIKGLTGTRIIIWNLRSTTSGQIEFEFKEDIADIQIPYVDLTDEQKRPIQRPAGVAEFEFSLRAYCSILYLKPRMEILIRGKKVETQLVAKSLAHPIEDRHTPTFLNEPIKITFGYRTKSQGPYGVLMYYKNRLIRPYVLLGCQLKVNGRGIGVIGVIECNFLKPTHNNRNLMNQRSTGK</sequence>
<feature type="domain" description="Morc S5" evidence="4">
    <location>
        <begin position="244"/>
        <end position="357"/>
    </location>
</feature>
<evidence type="ECO:0000256" key="3">
    <source>
        <dbReference type="ARBA" id="ARBA00023242"/>
    </source>
</evidence>
<evidence type="ECO:0000256" key="2">
    <source>
        <dbReference type="ARBA" id="ARBA00023054"/>
    </source>
</evidence>
<keyword evidence="6" id="KW-1185">Reference proteome</keyword>
<comment type="caution">
    <text evidence="5">The sequence shown here is derived from an EMBL/GenBank/DDBJ whole genome shotgun (WGS) entry which is preliminary data.</text>
</comment>
<comment type="subcellular location">
    <subcellularLocation>
        <location evidence="1">Nucleus</location>
    </subcellularLocation>
</comment>